<dbReference type="InterPro" id="IPR000794">
    <property type="entry name" value="Beta-ketoacyl_synthase"/>
</dbReference>
<evidence type="ECO:0000256" key="2">
    <source>
        <dbReference type="ARBA" id="ARBA00022679"/>
    </source>
</evidence>
<evidence type="ECO:0000259" key="3">
    <source>
        <dbReference type="Pfam" id="PF00109"/>
    </source>
</evidence>
<dbReference type="GO" id="GO:0005829">
    <property type="term" value="C:cytosol"/>
    <property type="evidence" value="ECO:0007669"/>
    <property type="project" value="TreeGrafter"/>
</dbReference>
<evidence type="ECO:0000313" key="4">
    <source>
        <dbReference type="EMBL" id="SEK24642.1"/>
    </source>
</evidence>
<dbReference type="PANTHER" id="PTHR11712">
    <property type="entry name" value="POLYKETIDE SYNTHASE-RELATED"/>
    <property type="match status" value="1"/>
</dbReference>
<keyword evidence="2" id="KW-0808">Transferase</keyword>
<accession>A0A1H7FJN0</accession>
<sequence length="402" mass="42037">MSPATSAIAISGAGCVLATGWGSAALWQAAQQAQSGISALDSPLLHSRKIPTYGQISAATHQRSLADLAPNLRRYSTPAVVWGVSALQQALNEAQLEPANSPLRFGLYCSQGGYTHPALDAYHELLRECRQAHGLDAVQLSRRVLRDNALNPFLVLTSLSNGLPGVASLNLQLQGECNAFMQGVSGNLAALRTACEALQAGRVDVALVLAAGSELDPLALAKLAHGGAISHNGNAHYQPFDANAQGAIGGDGAVALVLRRQADLPAGPHVTLDALDGHADFARLPLPQAPDVLWCSSRAQPNDDRALCASLRRIAPKQISASQGLTGCLSGAPSLVDVLLARRSLEAQCVPAICGLEQPVANDLPLARQRSTPAVLRRAAVLNRDSNGFSACYHLTYHPLSA</sequence>
<dbReference type="AlphaFoldDB" id="A0A1H7FJN0"/>
<evidence type="ECO:0000256" key="1">
    <source>
        <dbReference type="ARBA" id="ARBA00005189"/>
    </source>
</evidence>
<dbReference type="SUPFAM" id="SSF53901">
    <property type="entry name" value="Thiolase-like"/>
    <property type="match status" value="2"/>
</dbReference>
<dbReference type="InterPro" id="IPR016039">
    <property type="entry name" value="Thiolase-like"/>
</dbReference>
<dbReference type="PANTHER" id="PTHR11712:SF336">
    <property type="entry name" value="3-OXOACYL-[ACYL-CARRIER-PROTEIN] SYNTHASE, MITOCHONDRIAL"/>
    <property type="match status" value="1"/>
</dbReference>
<feature type="domain" description="Beta-ketoacyl synthase-like N-terminal" evidence="3">
    <location>
        <begin position="7"/>
        <end position="262"/>
    </location>
</feature>
<proteinExistence type="predicted"/>
<dbReference type="Gene3D" id="3.40.47.10">
    <property type="match status" value="1"/>
</dbReference>
<keyword evidence="5" id="KW-1185">Reference proteome</keyword>
<dbReference type="Proteomes" id="UP000185766">
    <property type="component" value="Unassembled WGS sequence"/>
</dbReference>
<name>A0A1H7FJN0_9GAMM</name>
<dbReference type="Pfam" id="PF00109">
    <property type="entry name" value="ketoacyl-synt"/>
    <property type="match status" value="1"/>
</dbReference>
<reference evidence="4 5" key="1">
    <citation type="submission" date="2016-10" db="EMBL/GenBank/DDBJ databases">
        <authorList>
            <person name="de Groot N.N."/>
        </authorList>
    </citation>
    <scope>NUCLEOTIDE SEQUENCE [LARGE SCALE GENOMIC DNA]</scope>
    <source>
        <strain evidence="4 5">JCM 19513</strain>
    </source>
</reference>
<dbReference type="RefSeq" id="WP_074864218.1">
    <property type="nucleotide sequence ID" value="NZ_FOAS01000001.1"/>
</dbReference>
<gene>
    <name evidence="4" type="ORF">SAMN05216214_101206</name>
</gene>
<dbReference type="InterPro" id="IPR014030">
    <property type="entry name" value="Ketoacyl_synth_N"/>
</dbReference>
<comment type="pathway">
    <text evidence="1">Lipid metabolism.</text>
</comment>
<protein>
    <submittedName>
        <fullName evidence="4">3-oxoacyl-[acyl-carrier-protein] synthase II</fullName>
    </submittedName>
</protein>
<dbReference type="EMBL" id="FOAS01000001">
    <property type="protein sequence ID" value="SEK24642.1"/>
    <property type="molecule type" value="Genomic_DNA"/>
</dbReference>
<dbReference type="GO" id="GO:0004315">
    <property type="term" value="F:3-oxoacyl-[acyl-carrier-protein] synthase activity"/>
    <property type="evidence" value="ECO:0007669"/>
    <property type="project" value="TreeGrafter"/>
</dbReference>
<organism evidence="4 5">
    <name type="scientific">Atopomonas hussainii</name>
    <dbReference type="NCBI Taxonomy" id="1429083"/>
    <lineage>
        <taxon>Bacteria</taxon>
        <taxon>Pseudomonadati</taxon>
        <taxon>Pseudomonadota</taxon>
        <taxon>Gammaproteobacteria</taxon>
        <taxon>Pseudomonadales</taxon>
        <taxon>Pseudomonadaceae</taxon>
        <taxon>Atopomonas</taxon>
    </lineage>
</organism>
<dbReference type="GO" id="GO:0006633">
    <property type="term" value="P:fatty acid biosynthetic process"/>
    <property type="evidence" value="ECO:0007669"/>
    <property type="project" value="TreeGrafter"/>
</dbReference>
<evidence type="ECO:0000313" key="5">
    <source>
        <dbReference type="Proteomes" id="UP000185766"/>
    </source>
</evidence>